<sequence>MPQKSKSTNLESKSPKAKIYKKLTLLPINSILSTVFYIIWIIIGLFILLFIYANIKQGLLQNLFGSGTPQQQTQQQTSQMPTETDLPGVGTVNIECIQNSLSEEAIQKLISQNGASTLTEEENKSLEPCIVSAQESEEPNQ</sequence>
<feature type="region of interest" description="Disordered" evidence="1">
    <location>
        <begin position="66"/>
        <end position="86"/>
    </location>
</feature>
<comment type="caution">
    <text evidence="3">The sequence shown here is derived from an EMBL/GenBank/DDBJ whole genome shotgun (WGS) entry which is preliminary data.</text>
</comment>
<feature type="region of interest" description="Disordered" evidence="1">
    <location>
        <begin position="117"/>
        <end position="141"/>
    </location>
</feature>
<evidence type="ECO:0000313" key="3">
    <source>
        <dbReference type="EMBL" id="OGD84422.1"/>
    </source>
</evidence>
<keyword evidence="2" id="KW-0472">Membrane</keyword>
<dbReference type="AlphaFoldDB" id="A0A1F5FXV1"/>
<reference evidence="3 4" key="1">
    <citation type="journal article" date="2016" name="Nat. Commun.">
        <title>Thousands of microbial genomes shed light on interconnected biogeochemical processes in an aquifer system.</title>
        <authorList>
            <person name="Anantharaman K."/>
            <person name="Brown C.T."/>
            <person name="Hug L.A."/>
            <person name="Sharon I."/>
            <person name="Castelle C.J."/>
            <person name="Probst A.J."/>
            <person name="Thomas B.C."/>
            <person name="Singh A."/>
            <person name="Wilkins M.J."/>
            <person name="Karaoz U."/>
            <person name="Brodie E.L."/>
            <person name="Williams K.H."/>
            <person name="Hubbard S.S."/>
            <person name="Banfield J.F."/>
        </authorList>
    </citation>
    <scope>NUCLEOTIDE SEQUENCE [LARGE SCALE GENOMIC DNA]</scope>
</reference>
<proteinExistence type="predicted"/>
<feature type="transmembrane region" description="Helical" evidence="2">
    <location>
        <begin position="31"/>
        <end position="53"/>
    </location>
</feature>
<protein>
    <submittedName>
        <fullName evidence="3">Uncharacterized protein</fullName>
    </submittedName>
</protein>
<evidence type="ECO:0000256" key="2">
    <source>
        <dbReference type="SAM" id="Phobius"/>
    </source>
</evidence>
<accession>A0A1F5FXV1</accession>
<dbReference type="Proteomes" id="UP000179252">
    <property type="component" value="Unassembled WGS sequence"/>
</dbReference>
<name>A0A1F5FXV1_9BACT</name>
<keyword evidence="2" id="KW-0812">Transmembrane</keyword>
<gene>
    <name evidence="3" type="ORF">A2165_00655</name>
</gene>
<feature type="compositionally biased region" description="Low complexity" evidence="1">
    <location>
        <begin position="68"/>
        <end position="84"/>
    </location>
</feature>
<keyword evidence="2" id="KW-1133">Transmembrane helix</keyword>
<evidence type="ECO:0000313" key="4">
    <source>
        <dbReference type="Proteomes" id="UP000179252"/>
    </source>
</evidence>
<evidence type="ECO:0000256" key="1">
    <source>
        <dbReference type="SAM" id="MobiDB-lite"/>
    </source>
</evidence>
<dbReference type="EMBL" id="MFAU01000022">
    <property type="protein sequence ID" value="OGD84422.1"/>
    <property type="molecule type" value="Genomic_DNA"/>
</dbReference>
<organism evidence="3 4">
    <name type="scientific">Candidatus Curtissbacteria bacterium RBG_13_40_7</name>
    <dbReference type="NCBI Taxonomy" id="1797706"/>
    <lineage>
        <taxon>Bacteria</taxon>
        <taxon>Candidatus Curtissiibacteriota</taxon>
    </lineage>
</organism>